<protein>
    <submittedName>
        <fullName evidence="5">Helicase</fullName>
    </submittedName>
</protein>
<gene>
    <name evidence="5" type="ORF">DC083_08950</name>
</gene>
<keyword evidence="2 5" id="KW-0547">Nucleotide-binding</keyword>
<evidence type="ECO:0000256" key="1">
    <source>
        <dbReference type="ARBA" id="ARBA00022801"/>
    </source>
</evidence>
<organism evidence="5 6">
    <name type="scientific">Ignatzschineria ureiclastica</name>
    <dbReference type="NCBI Taxonomy" id="472582"/>
    <lineage>
        <taxon>Bacteria</taxon>
        <taxon>Pseudomonadati</taxon>
        <taxon>Pseudomonadota</taxon>
        <taxon>Gammaproteobacteria</taxon>
        <taxon>Cardiobacteriales</taxon>
        <taxon>Ignatzschineriaceae</taxon>
        <taxon>Ignatzschineria</taxon>
    </lineage>
</organism>
<dbReference type="Pfam" id="PF00176">
    <property type="entry name" value="SNF2-rel_dom"/>
    <property type="match status" value="1"/>
</dbReference>
<dbReference type="InterPro" id="IPR027417">
    <property type="entry name" value="P-loop_NTPase"/>
</dbReference>
<dbReference type="GO" id="GO:0031297">
    <property type="term" value="P:replication fork processing"/>
    <property type="evidence" value="ECO:0007669"/>
    <property type="project" value="TreeGrafter"/>
</dbReference>
<dbReference type="Pfam" id="PF00271">
    <property type="entry name" value="Helicase_C"/>
    <property type="match status" value="1"/>
</dbReference>
<evidence type="ECO:0000313" key="6">
    <source>
        <dbReference type="Proteomes" id="UP000245020"/>
    </source>
</evidence>
<keyword evidence="1" id="KW-0378">Hydrolase</keyword>
<dbReference type="InterPro" id="IPR049730">
    <property type="entry name" value="SNF2/RAD54-like_C"/>
</dbReference>
<keyword evidence="2 5" id="KW-0347">Helicase</keyword>
<feature type="domain" description="Helicase C-terminal" evidence="4">
    <location>
        <begin position="698"/>
        <end position="887"/>
    </location>
</feature>
<dbReference type="CDD" id="cd10311">
    <property type="entry name" value="PLDc_N_DEXD_c"/>
    <property type="match status" value="1"/>
</dbReference>
<dbReference type="RefSeq" id="WP_109189874.1">
    <property type="nucleotide sequence ID" value="NZ_BMYA01000004.1"/>
</dbReference>
<dbReference type="SMART" id="SM00487">
    <property type="entry name" value="DEXDc"/>
    <property type="match status" value="1"/>
</dbReference>
<name>A0A2U2ACP4_9GAMM</name>
<dbReference type="InterPro" id="IPR038718">
    <property type="entry name" value="SNF2-like_sf"/>
</dbReference>
<proteinExistence type="predicted"/>
<sequence length="1096" mass="125600">MFKSFDNKNMLVGDDLREELRTGSRLKIAASCFSIYAYEALKKELADIEELQFLFTSPTFVAERDLEGGGKKAKREFYIPKLGRERSLYGTEFEIALKNQLSQKAIAKECADWIRKKVKFKSITSAQFIQPFIYLDNQAESYAYTPVSGFTTSDLGFQYSDAISFITRAQGAGFTEQFLTTFRQLWADPEKSTEVTETICQHIESVYEENSPERIYFIILYNIFHEYLQEIDEGFLPDEKTGFTKTVIWSKLYDFQRDAVKSIINKLDTYNGCILADSVGLGKTFTALAVIKYYELRNARVLVLCPKRLAANWQEFNQNLITNPISEDRLHYTILAHTDLDRTGGESFGIQLDRFNWGNYDLVVIDESHNFRNNEANRERETRYQKLMRKVIQDGVDTKVLMLSATPVNNRFTDLRNQLALAYEGKSEQLREKLNIDKGIETIFSQAQAAFNRWSQLPTAERTADTIQGMLDNDFFLLLDSVTIARSRKQIQKYYDISKIGAFPKRRKPLAFRAPISTESNWLNFEEIFEILSSLQLSIYRPLAFVFPSRLKKYEAIFDSAVDGKGTLKQLDRENALVGLMTTNLLKRLESSVHSFRLTLQSLKAKHDATLATLQAFRERFSSRSSSDATIAIEDFAGVEEDEILPGSEEVFLVGKGAQISLDDMDIDSWEQELSGDLEQIHILLNFLKDVTPEKDAKLQHLLAHIRHKIENPINPGNHKILIFSAFADTAEYLYQHISELVLREFNRHSALITGGSNKPETTLKLNRQKLGLQEVLTFFSPKSKGKALIYPDIDAEIDLIVATDCISEGQNLQDCDYLINYDIHWNPVRIIQRFGRIDRIGSQNSEIQLVNYWPDLNLDEYINLKDRVEGRMVITDMAATADDNLLGNNKHNVDYREEQLKRMQDEVVDLEDVKAGVSIMDLGLNEYRMDLHQLIEKYGEPSNTPLGLHAVVPTHLEIGIRPGIIFALKNINSPSDMDRKNRIHPYYLVYISNDGELILDQFKVKEIFDILRLSCNGIDQPILEVCDIFNRRTQDGRDMEYCSSLLSQSIRSMVEINEEADIESLFTMGSTTALENRAKGLDDFELLAFIVIQEA</sequence>
<comment type="caution">
    <text evidence="5">The sequence shown here is derived from an EMBL/GenBank/DDBJ whole genome shotgun (WGS) entry which is preliminary data.</text>
</comment>
<dbReference type="SMART" id="SM00490">
    <property type="entry name" value="HELICc"/>
    <property type="match status" value="1"/>
</dbReference>
<dbReference type="PROSITE" id="PS51192">
    <property type="entry name" value="HELICASE_ATP_BIND_1"/>
    <property type="match status" value="1"/>
</dbReference>
<keyword evidence="6" id="KW-1185">Reference proteome</keyword>
<dbReference type="PANTHER" id="PTHR45766:SF6">
    <property type="entry name" value="SWI_SNF-RELATED MATRIX-ASSOCIATED ACTIN-DEPENDENT REGULATOR OF CHROMATIN SUBFAMILY A-LIKE PROTEIN 1"/>
    <property type="match status" value="1"/>
</dbReference>
<evidence type="ECO:0000259" key="3">
    <source>
        <dbReference type="PROSITE" id="PS51192"/>
    </source>
</evidence>
<dbReference type="InterPro" id="IPR001650">
    <property type="entry name" value="Helicase_C-like"/>
</dbReference>
<keyword evidence="2 5" id="KW-0067">ATP-binding</keyword>
<evidence type="ECO:0000259" key="4">
    <source>
        <dbReference type="PROSITE" id="PS51194"/>
    </source>
</evidence>
<dbReference type="Proteomes" id="UP000245020">
    <property type="component" value="Unassembled WGS sequence"/>
</dbReference>
<dbReference type="GO" id="GO:0006281">
    <property type="term" value="P:DNA repair"/>
    <property type="evidence" value="ECO:0007669"/>
    <property type="project" value="TreeGrafter"/>
</dbReference>
<reference evidence="6" key="1">
    <citation type="submission" date="2018-05" db="EMBL/GenBank/DDBJ databases">
        <title>Ignatzschineria dubaiensis sp. nov., isolated from necrotic foot tissues of dromedaries (Camelus dromedarius) and associated maggots in Dubai, United Arab Emirates.</title>
        <authorList>
            <person name="Tsang C.C."/>
            <person name="Tang J.Y.M."/>
            <person name="Fong J.Y.H."/>
            <person name="Kinne J."/>
            <person name="Lee H.H."/>
            <person name="Joseph M."/>
            <person name="Jose S."/>
            <person name="Schuster R.K."/>
            <person name="Tang Y."/>
            <person name="Sivakumar S."/>
            <person name="Chen J.H.K."/>
            <person name="Teng J.L.L."/>
            <person name="Lau S.K.P."/>
            <person name="Wernery U."/>
            <person name="Woo P.C.Y."/>
        </authorList>
    </citation>
    <scope>NUCLEOTIDE SEQUENCE [LARGE SCALE GENOMIC DNA]</scope>
    <source>
        <strain evidence="6">KCTC 22644</strain>
    </source>
</reference>
<dbReference type="PROSITE" id="PS51194">
    <property type="entry name" value="HELICASE_CTER"/>
    <property type="match status" value="1"/>
</dbReference>
<dbReference type="OrthoDB" id="9814088at2"/>
<dbReference type="GO" id="GO:0004386">
    <property type="term" value="F:helicase activity"/>
    <property type="evidence" value="ECO:0007669"/>
    <property type="project" value="UniProtKB-KW"/>
</dbReference>
<dbReference type="Gene3D" id="3.40.50.10810">
    <property type="entry name" value="Tandem AAA-ATPase domain"/>
    <property type="match status" value="1"/>
</dbReference>
<evidence type="ECO:0000256" key="2">
    <source>
        <dbReference type="ARBA" id="ARBA00022806"/>
    </source>
</evidence>
<dbReference type="Gene3D" id="3.40.50.300">
    <property type="entry name" value="P-loop containing nucleotide triphosphate hydrolases"/>
    <property type="match status" value="1"/>
</dbReference>
<dbReference type="EMBL" id="QEWQ01000006">
    <property type="protein sequence ID" value="PWD80432.1"/>
    <property type="molecule type" value="Genomic_DNA"/>
</dbReference>
<dbReference type="PANTHER" id="PTHR45766">
    <property type="entry name" value="DNA ANNEALING HELICASE AND ENDONUCLEASE ZRANB3 FAMILY MEMBER"/>
    <property type="match status" value="1"/>
</dbReference>
<dbReference type="AlphaFoldDB" id="A0A2U2ACP4"/>
<dbReference type="SUPFAM" id="SSF52540">
    <property type="entry name" value="P-loop containing nucleoside triphosphate hydrolases"/>
    <property type="match status" value="1"/>
</dbReference>
<dbReference type="GO" id="GO:0005524">
    <property type="term" value="F:ATP binding"/>
    <property type="evidence" value="ECO:0007669"/>
    <property type="project" value="InterPro"/>
</dbReference>
<dbReference type="CDD" id="cd18793">
    <property type="entry name" value="SF2_C_SNF"/>
    <property type="match status" value="1"/>
</dbReference>
<evidence type="ECO:0000313" key="5">
    <source>
        <dbReference type="EMBL" id="PWD80432.1"/>
    </source>
</evidence>
<dbReference type="InterPro" id="IPR000330">
    <property type="entry name" value="SNF2_N"/>
</dbReference>
<accession>A0A2U2ACP4</accession>
<feature type="domain" description="Helicase ATP-binding" evidence="3">
    <location>
        <begin position="264"/>
        <end position="425"/>
    </location>
</feature>
<dbReference type="InterPro" id="IPR014001">
    <property type="entry name" value="Helicase_ATP-bd"/>
</dbReference>
<dbReference type="GO" id="GO:0016787">
    <property type="term" value="F:hydrolase activity"/>
    <property type="evidence" value="ECO:0007669"/>
    <property type="project" value="UniProtKB-KW"/>
</dbReference>